<accession>A0ABP4JZF9</accession>
<dbReference type="RefSeq" id="WP_239539881.1">
    <property type="nucleotide sequence ID" value="NZ_BAAAJX010000002.1"/>
</dbReference>
<evidence type="ECO:0000313" key="2">
    <source>
        <dbReference type="EMBL" id="GAA1491906.1"/>
    </source>
</evidence>
<dbReference type="Pfam" id="PF12802">
    <property type="entry name" value="MarR_2"/>
    <property type="match status" value="1"/>
</dbReference>
<keyword evidence="3" id="KW-1185">Reference proteome</keyword>
<evidence type="ECO:0000259" key="1">
    <source>
        <dbReference type="PROSITE" id="PS50995"/>
    </source>
</evidence>
<dbReference type="EMBL" id="BAAAJX010000002">
    <property type="protein sequence ID" value="GAA1491906.1"/>
    <property type="molecule type" value="Genomic_DNA"/>
</dbReference>
<dbReference type="SUPFAM" id="SSF46785">
    <property type="entry name" value="Winged helix' DNA-binding domain"/>
    <property type="match status" value="1"/>
</dbReference>
<dbReference type="PROSITE" id="PS50995">
    <property type="entry name" value="HTH_MARR_2"/>
    <property type="match status" value="1"/>
</dbReference>
<dbReference type="PANTHER" id="PTHR33164:SF43">
    <property type="entry name" value="HTH-TYPE TRANSCRIPTIONAL REPRESSOR YETL"/>
    <property type="match status" value="1"/>
</dbReference>
<proteinExistence type="predicted"/>
<dbReference type="Gene3D" id="1.10.10.10">
    <property type="entry name" value="Winged helix-like DNA-binding domain superfamily/Winged helix DNA-binding domain"/>
    <property type="match status" value="1"/>
</dbReference>
<sequence length="178" mass="18799">MSETPSNPPFLLATPLPGAAPTSPVVVAPTTGDGDDLTDLMAAFRRFQTQNARVLTRESTARGLNATDTRLVFFLETAVGGATPKQAGEYLGLSTGATTSLIDRLERHGHLVRRPNPTDRRSVLLHLTPSGAAVAQQISAVWSAAVREVVAPADRARLATQFSLFGTALERHSGATSV</sequence>
<feature type="domain" description="HTH marR-type" evidence="1">
    <location>
        <begin position="33"/>
        <end position="170"/>
    </location>
</feature>
<dbReference type="InterPro" id="IPR000835">
    <property type="entry name" value="HTH_MarR-typ"/>
</dbReference>
<dbReference type="SMART" id="SM00347">
    <property type="entry name" value="HTH_MARR"/>
    <property type="match status" value="1"/>
</dbReference>
<dbReference type="InterPro" id="IPR036388">
    <property type="entry name" value="WH-like_DNA-bd_sf"/>
</dbReference>
<name>A0ABP4JZF9_9MICO</name>
<evidence type="ECO:0000313" key="3">
    <source>
        <dbReference type="Proteomes" id="UP001501742"/>
    </source>
</evidence>
<gene>
    <name evidence="2" type="ORF">GCM10009627_02520</name>
</gene>
<protein>
    <submittedName>
        <fullName evidence="2">MarR family transcriptional regulator</fullName>
    </submittedName>
</protein>
<dbReference type="InterPro" id="IPR039422">
    <property type="entry name" value="MarR/SlyA-like"/>
</dbReference>
<comment type="caution">
    <text evidence="2">The sequence shown here is derived from an EMBL/GenBank/DDBJ whole genome shotgun (WGS) entry which is preliminary data.</text>
</comment>
<dbReference type="InterPro" id="IPR036390">
    <property type="entry name" value="WH_DNA-bd_sf"/>
</dbReference>
<reference evidence="3" key="1">
    <citation type="journal article" date="2019" name="Int. J. Syst. Evol. Microbiol.">
        <title>The Global Catalogue of Microorganisms (GCM) 10K type strain sequencing project: providing services to taxonomists for standard genome sequencing and annotation.</title>
        <authorList>
            <consortium name="The Broad Institute Genomics Platform"/>
            <consortium name="The Broad Institute Genome Sequencing Center for Infectious Disease"/>
            <person name="Wu L."/>
            <person name="Ma J."/>
        </authorList>
    </citation>
    <scope>NUCLEOTIDE SEQUENCE [LARGE SCALE GENOMIC DNA]</scope>
    <source>
        <strain evidence="3">JCM 12140</strain>
    </source>
</reference>
<organism evidence="2 3">
    <name type="scientific">Curtobacterium herbarum</name>
    <dbReference type="NCBI Taxonomy" id="150122"/>
    <lineage>
        <taxon>Bacteria</taxon>
        <taxon>Bacillati</taxon>
        <taxon>Actinomycetota</taxon>
        <taxon>Actinomycetes</taxon>
        <taxon>Micrococcales</taxon>
        <taxon>Microbacteriaceae</taxon>
        <taxon>Curtobacterium</taxon>
    </lineage>
</organism>
<dbReference type="PRINTS" id="PR00598">
    <property type="entry name" value="HTHMARR"/>
</dbReference>
<dbReference type="Proteomes" id="UP001501742">
    <property type="component" value="Unassembled WGS sequence"/>
</dbReference>
<dbReference type="PANTHER" id="PTHR33164">
    <property type="entry name" value="TRANSCRIPTIONAL REGULATOR, MARR FAMILY"/>
    <property type="match status" value="1"/>
</dbReference>